<dbReference type="KEGG" id="pfy:PFICI_03727"/>
<proteinExistence type="predicted"/>
<dbReference type="InterPro" id="IPR053137">
    <property type="entry name" value="NLR-like"/>
</dbReference>
<dbReference type="SUPFAM" id="SSF52540">
    <property type="entry name" value="P-loop containing nucleoside triphosphate hydrolases"/>
    <property type="match status" value="1"/>
</dbReference>
<organism evidence="2 3">
    <name type="scientific">Pestalotiopsis fici (strain W106-1 / CGMCC3.15140)</name>
    <dbReference type="NCBI Taxonomy" id="1229662"/>
    <lineage>
        <taxon>Eukaryota</taxon>
        <taxon>Fungi</taxon>
        <taxon>Dikarya</taxon>
        <taxon>Ascomycota</taxon>
        <taxon>Pezizomycotina</taxon>
        <taxon>Sordariomycetes</taxon>
        <taxon>Xylariomycetidae</taxon>
        <taxon>Amphisphaeriales</taxon>
        <taxon>Sporocadaceae</taxon>
        <taxon>Pestalotiopsis</taxon>
    </lineage>
</organism>
<dbReference type="InParanoid" id="W3XJP3"/>
<evidence type="ECO:0000256" key="1">
    <source>
        <dbReference type="SAM" id="MobiDB-lite"/>
    </source>
</evidence>
<dbReference type="EMBL" id="KI912110">
    <property type="protein sequence ID" value="ETS85702.1"/>
    <property type="molecule type" value="Genomic_DNA"/>
</dbReference>
<protein>
    <submittedName>
        <fullName evidence="2">Uncharacterized protein</fullName>
    </submittedName>
</protein>
<dbReference type="PANTHER" id="PTHR46082:SF6">
    <property type="entry name" value="AAA+ ATPASE DOMAIN-CONTAINING PROTEIN-RELATED"/>
    <property type="match status" value="1"/>
</dbReference>
<feature type="region of interest" description="Disordered" evidence="1">
    <location>
        <begin position="356"/>
        <end position="398"/>
    </location>
</feature>
<feature type="compositionally biased region" description="Basic and acidic residues" evidence="1">
    <location>
        <begin position="358"/>
        <end position="381"/>
    </location>
</feature>
<dbReference type="Gene3D" id="1.25.40.10">
    <property type="entry name" value="Tetratricopeptide repeat domain"/>
    <property type="match status" value="1"/>
</dbReference>
<dbReference type="Proteomes" id="UP000030651">
    <property type="component" value="Unassembled WGS sequence"/>
</dbReference>
<dbReference type="eggNOG" id="KOG1840">
    <property type="taxonomic scope" value="Eukaryota"/>
</dbReference>
<dbReference type="Pfam" id="PF13424">
    <property type="entry name" value="TPR_12"/>
    <property type="match status" value="1"/>
</dbReference>
<dbReference type="Gene3D" id="3.40.50.300">
    <property type="entry name" value="P-loop containing nucleotide triphosphate hydrolases"/>
    <property type="match status" value="1"/>
</dbReference>
<dbReference type="AlphaFoldDB" id="W3XJP3"/>
<dbReference type="GO" id="GO:0043531">
    <property type="term" value="F:ADP binding"/>
    <property type="evidence" value="ECO:0007669"/>
    <property type="project" value="InterPro"/>
</dbReference>
<dbReference type="SUPFAM" id="SSF48452">
    <property type="entry name" value="TPR-like"/>
    <property type="match status" value="1"/>
</dbReference>
<dbReference type="InterPro" id="IPR011990">
    <property type="entry name" value="TPR-like_helical_dom_sf"/>
</dbReference>
<sequence>MAASASFGDANAGFQAGYINGSVNNPTFHHHAAPEPSETPSIPTIIIPFPRDRDFVRRDTICDQVIRASADPGSWVALIAIEHAYQLRDKSPATWVFWVHASNKARYEQSFRELAEQVKLPGRQNAQENIFQLVSSWLRSDKSGKWLIILDNLDDVSFLLEVQTGRQDAQGSTSSGPEDNRPLLSYLPRCQRGSVLVTTRRQDIALRLVEPHSIVAVGSMNQDDAVTLIEKKLGALEDDEDVETAGALAQALEYIPLAIVQATSYIAHQGLRYSMQKYLKKLKRSDGQKTSLLDVEGGHLRRDWEAKNSIILTWQISFDYIRKSRPSAADLLSFMSWCDRQGIPEDLLQEMIRTRNASQDDDKHPGGDLYNHDDSERHGNDEPANNDTDDDSQSDSSVSDGLEEDILMLRDYSFIQLVGDGTSFEMHALVQLSMRKWLEAKGQQERWKQTFIKCLSSQIPTGDYENWKKCQIYLPHAKAAAGQRPKDKESLLDWATIMYRAGWYLMEMGLGQEAQRMAEDSMKVRTHLLEWEDEKRSWAMSLVSDVYSFLGRWEEAEKLKVEVLEIRKTTLGPDHPDTLTSMANLAATFWEQGRYKEAEKLEVEVIEFCKVTLGPDHPDTLRSMNNLAYTWHSLGHQMKAIVLMRQCLESRTLKLGRSHPLTHNSAQLLADWATDLG</sequence>
<dbReference type="InterPro" id="IPR027417">
    <property type="entry name" value="P-loop_NTPase"/>
</dbReference>
<dbReference type="STRING" id="1229662.W3XJP3"/>
<gene>
    <name evidence="2" type="ORF">PFICI_03727</name>
</gene>
<accession>W3XJP3</accession>
<dbReference type="PANTHER" id="PTHR46082">
    <property type="entry name" value="ATP/GTP-BINDING PROTEIN-RELATED"/>
    <property type="match status" value="1"/>
</dbReference>
<name>W3XJP3_PESFW</name>
<dbReference type="GeneID" id="19268740"/>
<dbReference type="RefSeq" id="XP_007830499.1">
    <property type="nucleotide sequence ID" value="XM_007832308.1"/>
</dbReference>
<dbReference type="OMA" id="IWWITAD"/>
<reference evidence="3" key="1">
    <citation type="journal article" date="2015" name="BMC Genomics">
        <title>Genomic and transcriptomic analysis of the endophytic fungus Pestalotiopsis fici reveals its lifestyle and high potential for synthesis of natural products.</title>
        <authorList>
            <person name="Wang X."/>
            <person name="Zhang X."/>
            <person name="Liu L."/>
            <person name="Xiang M."/>
            <person name="Wang W."/>
            <person name="Sun X."/>
            <person name="Che Y."/>
            <person name="Guo L."/>
            <person name="Liu G."/>
            <person name="Guo L."/>
            <person name="Wang C."/>
            <person name="Yin W.B."/>
            <person name="Stadler M."/>
            <person name="Zhang X."/>
            <person name="Liu X."/>
        </authorList>
    </citation>
    <scope>NUCLEOTIDE SEQUENCE [LARGE SCALE GENOMIC DNA]</scope>
    <source>
        <strain evidence="3">W106-1 / CGMCC3.15140</strain>
    </source>
</reference>
<keyword evidence="3" id="KW-1185">Reference proteome</keyword>
<evidence type="ECO:0000313" key="2">
    <source>
        <dbReference type="EMBL" id="ETS85702.1"/>
    </source>
</evidence>
<dbReference type="OrthoDB" id="20872at2759"/>
<dbReference type="Pfam" id="PF13374">
    <property type="entry name" value="TPR_10"/>
    <property type="match status" value="1"/>
</dbReference>
<evidence type="ECO:0000313" key="3">
    <source>
        <dbReference type="Proteomes" id="UP000030651"/>
    </source>
</evidence>
<dbReference type="HOGENOM" id="CLU_000288_125_8_1"/>